<dbReference type="AlphaFoldDB" id="A0A7R9E7J6"/>
<protein>
    <submittedName>
        <fullName evidence="2">Uncharacterized protein</fullName>
    </submittedName>
</protein>
<proteinExistence type="predicted"/>
<feature type="transmembrane region" description="Helical" evidence="1">
    <location>
        <begin position="30"/>
        <end position="48"/>
    </location>
</feature>
<reference evidence="2" key="1">
    <citation type="submission" date="2020-11" db="EMBL/GenBank/DDBJ databases">
        <authorList>
            <person name="Tran Van P."/>
        </authorList>
    </citation>
    <scope>NUCLEOTIDE SEQUENCE</scope>
</reference>
<keyword evidence="1" id="KW-1133">Transmembrane helix</keyword>
<keyword evidence="1" id="KW-0812">Transmembrane</keyword>
<evidence type="ECO:0000256" key="1">
    <source>
        <dbReference type="SAM" id="Phobius"/>
    </source>
</evidence>
<keyword evidence="1" id="KW-0472">Membrane</keyword>
<organism evidence="2">
    <name type="scientific">Timema monikensis</name>
    <dbReference type="NCBI Taxonomy" id="170555"/>
    <lineage>
        <taxon>Eukaryota</taxon>
        <taxon>Metazoa</taxon>
        <taxon>Ecdysozoa</taxon>
        <taxon>Arthropoda</taxon>
        <taxon>Hexapoda</taxon>
        <taxon>Insecta</taxon>
        <taxon>Pterygota</taxon>
        <taxon>Neoptera</taxon>
        <taxon>Polyneoptera</taxon>
        <taxon>Phasmatodea</taxon>
        <taxon>Timematodea</taxon>
        <taxon>Timematoidea</taxon>
        <taxon>Timematidae</taxon>
        <taxon>Timema</taxon>
    </lineage>
</organism>
<evidence type="ECO:0000313" key="2">
    <source>
        <dbReference type="EMBL" id="CAD7427947.1"/>
    </source>
</evidence>
<name>A0A7R9E7J6_9NEOP</name>
<sequence>MPHSPMLKHVQSRSNKFIIIASFEKKKSQLRIFIVWLLIYLNVSALIIKIQDEAIKLRKAPLAKMEDLEAEVTAADT</sequence>
<dbReference type="EMBL" id="OB793595">
    <property type="protein sequence ID" value="CAD7427947.1"/>
    <property type="molecule type" value="Genomic_DNA"/>
</dbReference>
<gene>
    <name evidence="2" type="ORF">TMSB3V08_LOCUS4773</name>
</gene>
<accession>A0A7R9E7J6</accession>